<evidence type="ECO:0000313" key="2">
    <source>
        <dbReference type="Proteomes" id="UP000224303"/>
    </source>
</evidence>
<evidence type="ECO:0000313" key="1">
    <source>
        <dbReference type="EMBL" id="PHL20884.1"/>
    </source>
</evidence>
<sequence>MDVIYFYKLDEINIPIFVSRTSDISLNLFDDVEAQKIVNEFPEARNNLYILVGTTEFKLNI</sequence>
<gene>
    <name evidence="1" type="ORF">CQR37_11485</name>
</gene>
<accession>A0A2G0E8U3</accession>
<dbReference type="Proteomes" id="UP000224303">
    <property type="component" value="Unassembled WGS sequence"/>
</dbReference>
<dbReference type="RefSeq" id="WP_002290306.1">
    <property type="nucleotide sequence ID" value="NZ_CP165618.1"/>
</dbReference>
<organism evidence="1 2">
    <name type="scientific">Enterococcus faecium</name>
    <name type="common">Streptococcus faecium</name>
    <dbReference type="NCBI Taxonomy" id="1352"/>
    <lineage>
        <taxon>Bacteria</taxon>
        <taxon>Bacillati</taxon>
        <taxon>Bacillota</taxon>
        <taxon>Bacilli</taxon>
        <taxon>Lactobacillales</taxon>
        <taxon>Enterococcaceae</taxon>
        <taxon>Enterococcus</taxon>
    </lineage>
</organism>
<reference evidence="1 2" key="1">
    <citation type="submission" date="2017-10" db="EMBL/GenBank/DDBJ databases">
        <title>Draft genomes of the Enterococcus faecium isolated from human feces before and after Helicobacter pylori eradication therapy.</title>
        <authorList>
            <person name="Prianichniikov N.A."/>
            <person name="Glushchenko O.E."/>
            <person name="Malakhova M.V."/>
        </authorList>
    </citation>
    <scope>NUCLEOTIDE SEQUENCE [LARGE SCALE GENOMIC DNA]</scope>
    <source>
        <strain evidence="1 2">Hp_5-7</strain>
    </source>
</reference>
<name>A0A2G0E8U3_ENTFC</name>
<comment type="caution">
    <text evidence="1">The sequence shown here is derived from an EMBL/GenBank/DDBJ whole genome shotgun (WGS) entry which is preliminary data.</text>
</comment>
<protein>
    <submittedName>
        <fullName evidence="1">Uncharacterized protein</fullName>
    </submittedName>
</protein>
<dbReference type="EMBL" id="PCGC01000031">
    <property type="protein sequence ID" value="PHL20884.1"/>
    <property type="molecule type" value="Genomic_DNA"/>
</dbReference>
<dbReference type="AlphaFoldDB" id="A0A2G0E8U3"/>
<proteinExistence type="predicted"/>